<dbReference type="OrthoDB" id="9791200at2"/>
<name>A0A4R3XYE7_9PROT</name>
<dbReference type="AlphaFoldDB" id="A0A4R3XYE7"/>
<accession>A0A4R3XYE7</accession>
<dbReference type="Proteomes" id="UP000295367">
    <property type="component" value="Unassembled WGS sequence"/>
</dbReference>
<dbReference type="RefSeq" id="WP_124945485.1">
    <property type="nucleotide sequence ID" value="NZ_BHVT01000015.1"/>
</dbReference>
<gene>
    <name evidence="1" type="ORF">EDC63_11275</name>
</gene>
<reference evidence="1 2" key="1">
    <citation type="submission" date="2019-03" db="EMBL/GenBank/DDBJ databases">
        <title>Genomic Encyclopedia of Type Strains, Phase IV (KMG-IV): sequencing the most valuable type-strain genomes for metagenomic binning, comparative biology and taxonomic classification.</title>
        <authorList>
            <person name="Goeker M."/>
        </authorList>
    </citation>
    <scope>NUCLEOTIDE SEQUENCE [LARGE SCALE GENOMIC DNA]</scope>
    <source>
        <strain evidence="1 2">DSM 100309</strain>
    </source>
</reference>
<organism evidence="1 2">
    <name type="scientific">Sulfurirhabdus autotrophica</name>
    <dbReference type="NCBI Taxonomy" id="1706046"/>
    <lineage>
        <taxon>Bacteria</taxon>
        <taxon>Pseudomonadati</taxon>
        <taxon>Pseudomonadota</taxon>
        <taxon>Betaproteobacteria</taxon>
        <taxon>Nitrosomonadales</taxon>
        <taxon>Sulfuricellaceae</taxon>
        <taxon>Sulfurirhabdus</taxon>
    </lineage>
</organism>
<evidence type="ECO:0000313" key="1">
    <source>
        <dbReference type="EMBL" id="TCV84310.1"/>
    </source>
</evidence>
<sequence length="100" mass="11495">MNKTVYVGIHKDVQGGMTHIGKVIKDAWVFGLLPETETCEGWLPAQIQVLYEKVYAAWEPYGHLPSRMPDELRERYTKIQGEAIERGRQHGWNPELGDDD</sequence>
<proteinExistence type="predicted"/>
<dbReference type="EMBL" id="SMCO01000012">
    <property type="protein sequence ID" value="TCV84310.1"/>
    <property type="molecule type" value="Genomic_DNA"/>
</dbReference>
<protein>
    <submittedName>
        <fullName evidence="1">Uncharacterized protein</fullName>
    </submittedName>
</protein>
<evidence type="ECO:0000313" key="2">
    <source>
        <dbReference type="Proteomes" id="UP000295367"/>
    </source>
</evidence>
<comment type="caution">
    <text evidence="1">The sequence shown here is derived from an EMBL/GenBank/DDBJ whole genome shotgun (WGS) entry which is preliminary data.</text>
</comment>
<keyword evidence="2" id="KW-1185">Reference proteome</keyword>